<keyword evidence="2" id="KW-1185">Reference proteome</keyword>
<reference evidence="1 2" key="1">
    <citation type="submission" date="2019-05" db="EMBL/GenBank/DDBJ databases">
        <title>Another draft genome of Portunus trituberculatus and its Hox gene families provides insights of decapod evolution.</title>
        <authorList>
            <person name="Jeong J.-H."/>
            <person name="Song I."/>
            <person name="Kim S."/>
            <person name="Choi T."/>
            <person name="Kim D."/>
            <person name="Ryu S."/>
            <person name="Kim W."/>
        </authorList>
    </citation>
    <scope>NUCLEOTIDE SEQUENCE [LARGE SCALE GENOMIC DNA]</scope>
    <source>
        <tissue evidence="1">Muscle</tissue>
    </source>
</reference>
<proteinExistence type="predicted"/>
<accession>A0A5B7FV89</accession>
<comment type="caution">
    <text evidence="1">The sequence shown here is derived from an EMBL/GenBank/DDBJ whole genome shotgun (WGS) entry which is preliminary data.</text>
</comment>
<dbReference type="AlphaFoldDB" id="A0A5B7FV89"/>
<organism evidence="1 2">
    <name type="scientific">Portunus trituberculatus</name>
    <name type="common">Swimming crab</name>
    <name type="synonym">Neptunus trituberculatus</name>
    <dbReference type="NCBI Taxonomy" id="210409"/>
    <lineage>
        <taxon>Eukaryota</taxon>
        <taxon>Metazoa</taxon>
        <taxon>Ecdysozoa</taxon>
        <taxon>Arthropoda</taxon>
        <taxon>Crustacea</taxon>
        <taxon>Multicrustacea</taxon>
        <taxon>Malacostraca</taxon>
        <taxon>Eumalacostraca</taxon>
        <taxon>Eucarida</taxon>
        <taxon>Decapoda</taxon>
        <taxon>Pleocyemata</taxon>
        <taxon>Brachyura</taxon>
        <taxon>Eubrachyura</taxon>
        <taxon>Portunoidea</taxon>
        <taxon>Portunidae</taxon>
        <taxon>Portuninae</taxon>
        <taxon>Portunus</taxon>
    </lineage>
</organism>
<sequence length="71" mass="8016">MARYLAKSIATSVGRRWTRSRGSVDPATASNSPVGLEPYKVRSLATRTPFLGRPFREGECHMAPRTRRRQI</sequence>
<protein>
    <submittedName>
        <fullName evidence="1">Uncharacterized protein</fullName>
    </submittedName>
</protein>
<dbReference type="Proteomes" id="UP000324222">
    <property type="component" value="Unassembled WGS sequence"/>
</dbReference>
<dbReference type="EMBL" id="VSRR010010347">
    <property type="protein sequence ID" value="MPC51690.1"/>
    <property type="molecule type" value="Genomic_DNA"/>
</dbReference>
<evidence type="ECO:0000313" key="2">
    <source>
        <dbReference type="Proteomes" id="UP000324222"/>
    </source>
</evidence>
<name>A0A5B7FV89_PORTR</name>
<gene>
    <name evidence="1" type="ORF">E2C01_045541</name>
</gene>
<evidence type="ECO:0000313" key="1">
    <source>
        <dbReference type="EMBL" id="MPC51690.1"/>
    </source>
</evidence>